<organism evidence="1 2">
    <name type="scientific">Floridaenema flaviceps BLCC-F50</name>
    <dbReference type="NCBI Taxonomy" id="3153642"/>
    <lineage>
        <taxon>Bacteria</taxon>
        <taxon>Bacillati</taxon>
        <taxon>Cyanobacteriota</taxon>
        <taxon>Cyanophyceae</taxon>
        <taxon>Oscillatoriophycideae</taxon>
        <taxon>Aerosakkonematales</taxon>
        <taxon>Aerosakkonemataceae</taxon>
        <taxon>Floridanema</taxon>
        <taxon>Floridanema flaviceps</taxon>
    </lineage>
</organism>
<comment type="caution">
    <text evidence="1">The sequence shown here is derived from an EMBL/GenBank/DDBJ whole genome shotgun (WGS) entry which is preliminary data.</text>
</comment>
<gene>
    <name evidence="1" type="ORF">ACE1CI_21060</name>
</gene>
<reference evidence="1 2" key="1">
    <citation type="submission" date="2024-09" db="EMBL/GenBank/DDBJ databases">
        <title>Floridaenema gen nov. (Aerosakkonemataceae, Aerosakkonematales ord. nov., Cyanobacteria) from benthic tropical and subtropical fresh waters, with the description of four new species.</title>
        <authorList>
            <person name="Moretto J.A."/>
            <person name="Berthold D.E."/>
            <person name="Lefler F.W."/>
            <person name="Huang I.-S."/>
            <person name="Laughinghouse H. IV."/>
        </authorList>
    </citation>
    <scope>NUCLEOTIDE SEQUENCE [LARGE SCALE GENOMIC DNA]</scope>
    <source>
        <strain evidence="1 2">BLCC-F50</strain>
    </source>
</reference>
<evidence type="ECO:0008006" key="3">
    <source>
        <dbReference type="Google" id="ProtNLM"/>
    </source>
</evidence>
<dbReference type="Proteomes" id="UP001576784">
    <property type="component" value="Unassembled WGS sequence"/>
</dbReference>
<name>A0ABV4XUS6_9CYAN</name>
<evidence type="ECO:0000313" key="2">
    <source>
        <dbReference type="Proteomes" id="UP001576784"/>
    </source>
</evidence>
<protein>
    <recommendedName>
        <fullName evidence="3">Dynein light chain</fullName>
    </recommendedName>
</protein>
<sequence>MMSDETTAQLDRLMAKCVEVASTALTDREAIIQIRRCEPTFGRNYTNHYKVYLATLDPSGVNPTNQRCVVVSITSNMDSANVDPDLNCDSVKELE</sequence>
<dbReference type="EMBL" id="JBHFNR010000156">
    <property type="protein sequence ID" value="MFB2895401.1"/>
    <property type="molecule type" value="Genomic_DNA"/>
</dbReference>
<keyword evidence="2" id="KW-1185">Reference proteome</keyword>
<proteinExistence type="predicted"/>
<dbReference type="RefSeq" id="WP_413265038.1">
    <property type="nucleotide sequence ID" value="NZ_JBHFNR010000156.1"/>
</dbReference>
<accession>A0ABV4XUS6</accession>
<evidence type="ECO:0000313" key="1">
    <source>
        <dbReference type="EMBL" id="MFB2895401.1"/>
    </source>
</evidence>